<dbReference type="STRING" id="93064.BRX40_05925"/>
<evidence type="ECO:0000313" key="5">
    <source>
        <dbReference type="Proteomes" id="UP000286681"/>
    </source>
</evidence>
<dbReference type="InterPro" id="IPR051207">
    <property type="entry name" value="ComplexI_NDUFA9_subunit"/>
</dbReference>
<dbReference type="RefSeq" id="WP_075151003.1">
    <property type="nucleotide sequence ID" value="NZ_CP018820.1"/>
</dbReference>
<dbReference type="InterPro" id="IPR036291">
    <property type="entry name" value="NAD(P)-bd_dom_sf"/>
</dbReference>
<dbReference type="EMBL" id="QQWO01000001">
    <property type="protein sequence ID" value="RSV07930.1"/>
    <property type="molecule type" value="Genomic_DNA"/>
</dbReference>
<reference evidence="3 5" key="3">
    <citation type="submission" date="2018-07" db="EMBL/GenBank/DDBJ databases">
        <title>Genomic and Epidemiologic Investigation of an Indolent Hospital Outbreak.</title>
        <authorList>
            <person name="Johnson R.C."/>
            <person name="Deming C."/>
            <person name="Conlan S."/>
            <person name="Zellmer C.J."/>
            <person name="Michelin A.V."/>
            <person name="Lee-Lin S."/>
            <person name="Thomas P.J."/>
            <person name="Park M."/>
            <person name="Weingarten R.A."/>
            <person name="Less J."/>
            <person name="Dekker J.P."/>
            <person name="Frank K.M."/>
            <person name="Musser K.A."/>
            <person name="Mcquiston J.R."/>
            <person name="Henderson D.K."/>
            <person name="Lau A.F."/>
            <person name="Palmore T.N."/>
            <person name="Segre J.A."/>
        </authorList>
    </citation>
    <scope>NUCLEOTIDE SEQUENCE [LARGE SCALE GENOMIC DNA]</scope>
    <source>
        <strain evidence="3 5">SK-NIH.Env10_0317</strain>
    </source>
</reference>
<dbReference type="Gene3D" id="3.40.50.720">
    <property type="entry name" value="NAD(P)-binding Rossmann-like Domain"/>
    <property type="match status" value="1"/>
</dbReference>
<feature type="domain" description="NAD-dependent epimerase/dehydratase" evidence="1">
    <location>
        <begin position="7"/>
        <end position="208"/>
    </location>
</feature>
<reference evidence="2" key="1">
    <citation type="submission" date="2016-12" db="EMBL/GenBank/DDBJ databases">
        <title>Whole genome sequencing of Sphingomonas koreensis.</title>
        <authorList>
            <person name="Conlan S."/>
            <person name="Thomas P.J."/>
            <person name="Mullikin J."/>
            <person name="Palmore T.N."/>
            <person name="Frank K.M."/>
            <person name="Segre J.A."/>
        </authorList>
    </citation>
    <scope>NUCLEOTIDE SEQUENCE</scope>
    <source>
        <strain evidence="2">ABOJV</strain>
    </source>
</reference>
<dbReference type="KEGG" id="skr:BRX40_05925"/>
<dbReference type="GeneID" id="44132088"/>
<evidence type="ECO:0000313" key="3">
    <source>
        <dbReference type="EMBL" id="RSV07930.1"/>
    </source>
</evidence>
<evidence type="ECO:0000313" key="2">
    <source>
        <dbReference type="EMBL" id="APR52036.1"/>
    </source>
</evidence>
<dbReference type="PANTHER" id="PTHR12126:SF11">
    <property type="entry name" value="NADH DEHYDROGENASE [UBIQUINONE] 1 ALPHA SUBCOMPLEX SUBUNIT 9, MITOCHONDRIAL"/>
    <property type="match status" value="1"/>
</dbReference>
<protein>
    <submittedName>
        <fullName evidence="2">Complex I NDUFA9 subunit family protein</fullName>
    </submittedName>
</protein>
<organism evidence="2 4">
    <name type="scientific">Sphingomonas koreensis</name>
    <dbReference type="NCBI Taxonomy" id="93064"/>
    <lineage>
        <taxon>Bacteria</taxon>
        <taxon>Pseudomonadati</taxon>
        <taxon>Pseudomonadota</taxon>
        <taxon>Alphaproteobacteria</taxon>
        <taxon>Sphingomonadales</taxon>
        <taxon>Sphingomonadaceae</taxon>
        <taxon>Sphingomonas</taxon>
    </lineage>
</organism>
<dbReference type="GO" id="GO:0044877">
    <property type="term" value="F:protein-containing complex binding"/>
    <property type="evidence" value="ECO:0007669"/>
    <property type="project" value="TreeGrafter"/>
</dbReference>
<dbReference type="Proteomes" id="UP000185161">
    <property type="component" value="Chromosome"/>
</dbReference>
<dbReference type="EMBL" id="CP018820">
    <property type="protein sequence ID" value="APR52036.1"/>
    <property type="molecule type" value="Genomic_DNA"/>
</dbReference>
<dbReference type="PANTHER" id="PTHR12126">
    <property type="entry name" value="NADH-UBIQUINONE OXIDOREDUCTASE 39 KDA SUBUNIT-RELATED"/>
    <property type="match status" value="1"/>
</dbReference>
<dbReference type="AlphaFoldDB" id="A0A1L6J887"/>
<dbReference type="Proteomes" id="UP000286681">
    <property type="component" value="Unassembled WGS sequence"/>
</dbReference>
<gene>
    <name evidence="2" type="ORF">BRX40_05925</name>
    <name evidence="3" type="ORF">CA257_00090</name>
</gene>
<accession>A0A1L6J887</accession>
<dbReference type="OrthoDB" id="9776313at2"/>
<dbReference type="CDD" id="cd05271">
    <property type="entry name" value="NDUFA9_like_SDR_a"/>
    <property type="match status" value="1"/>
</dbReference>
<dbReference type="SUPFAM" id="SSF51735">
    <property type="entry name" value="NAD(P)-binding Rossmann-fold domains"/>
    <property type="match status" value="1"/>
</dbReference>
<keyword evidence="4" id="KW-1185">Reference proteome</keyword>
<evidence type="ECO:0000313" key="4">
    <source>
        <dbReference type="Proteomes" id="UP000185161"/>
    </source>
</evidence>
<sequence>MKDRLVTLIGGGGFVGRYVAQALLKTGSRVRIVQRDPRSAWFLKPLGGLGQTQFVAGDIRKPDSLARALAGSDAVVNLAGAFGRDADAINAIGAENAAKAAAAAGAAAFVQVSAIGADIEAQSDYGRSKGEGEALVRAAFPTATILRPSFIFGREDKFVNRFAGLIARAPVVPVLRGAMRMQPVYVADVAAAIVKAVADPEAFGGKTLELGGPEVITFTQFHQRLSDGIGRHPLLIDLPDFAGAGIATLGFLPGMPITWDQWLMLQTDNVAAEDGLAQLGIEPTLLDAVAPGWLVQYRRHGRFAGAHQAA</sequence>
<reference evidence="4" key="2">
    <citation type="submission" date="2016-12" db="EMBL/GenBank/DDBJ databases">
        <title>Whole genome sequencing of Sphingomonas sp. ABOJV.</title>
        <authorList>
            <person name="Conlan S."/>
            <person name="Thomas P.J."/>
            <person name="Mullikin J."/>
            <person name="Palmore T.N."/>
            <person name="Frank K.M."/>
            <person name="Segre J.A."/>
        </authorList>
    </citation>
    <scope>NUCLEOTIDE SEQUENCE [LARGE SCALE GENOMIC DNA]</scope>
    <source>
        <strain evidence="4">ABOJV</strain>
    </source>
</reference>
<dbReference type="InterPro" id="IPR001509">
    <property type="entry name" value="Epimerase_deHydtase"/>
</dbReference>
<dbReference type="Pfam" id="PF01370">
    <property type="entry name" value="Epimerase"/>
    <property type="match status" value="1"/>
</dbReference>
<evidence type="ECO:0000259" key="1">
    <source>
        <dbReference type="Pfam" id="PF01370"/>
    </source>
</evidence>
<proteinExistence type="predicted"/>
<name>A0A1L6J887_9SPHN</name>